<reference evidence="1 2" key="1">
    <citation type="journal article" date="2021" name="BMC Genomics">
        <title>Datura genome reveals duplications of psychoactive alkaloid biosynthetic genes and high mutation rate following tissue culture.</title>
        <authorList>
            <person name="Rajewski A."/>
            <person name="Carter-House D."/>
            <person name="Stajich J."/>
            <person name="Litt A."/>
        </authorList>
    </citation>
    <scope>NUCLEOTIDE SEQUENCE [LARGE SCALE GENOMIC DNA]</scope>
    <source>
        <strain evidence="1">AR-01</strain>
    </source>
</reference>
<comment type="caution">
    <text evidence="1">The sequence shown here is derived from an EMBL/GenBank/DDBJ whole genome shotgun (WGS) entry which is preliminary data.</text>
</comment>
<keyword evidence="2" id="KW-1185">Reference proteome</keyword>
<feature type="non-terminal residue" evidence="1">
    <location>
        <position position="66"/>
    </location>
</feature>
<accession>A0ABS8SZH5</accession>
<gene>
    <name evidence="1" type="ORF">HAX54_052823</name>
</gene>
<sequence>MAQTRHDLKFGMVNQAPEDLKIWWKVLSKHDKDQVETHIGFLPSLMEMNAWPELIETITLSGMTRE</sequence>
<protein>
    <submittedName>
        <fullName evidence="1">Uncharacterized protein</fullName>
    </submittedName>
</protein>
<evidence type="ECO:0000313" key="1">
    <source>
        <dbReference type="EMBL" id="MCD7464474.1"/>
    </source>
</evidence>
<name>A0ABS8SZH5_DATST</name>
<dbReference type="EMBL" id="JACEIK010000968">
    <property type="protein sequence ID" value="MCD7464474.1"/>
    <property type="molecule type" value="Genomic_DNA"/>
</dbReference>
<dbReference type="Proteomes" id="UP000823775">
    <property type="component" value="Unassembled WGS sequence"/>
</dbReference>
<organism evidence="1 2">
    <name type="scientific">Datura stramonium</name>
    <name type="common">Jimsonweed</name>
    <name type="synonym">Common thornapple</name>
    <dbReference type="NCBI Taxonomy" id="4076"/>
    <lineage>
        <taxon>Eukaryota</taxon>
        <taxon>Viridiplantae</taxon>
        <taxon>Streptophyta</taxon>
        <taxon>Embryophyta</taxon>
        <taxon>Tracheophyta</taxon>
        <taxon>Spermatophyta</taxon>
        <taxon>Magnoliopsida</taxon>
        <taxon>eudicotyledons</taxon>
        <taxon>Gunneridae</taxon>
        <taxon>Pentapetalae</taxon>
        <taxon>asterids</taxon>
        <taxon>lamiids</taxon>
        <taxon>Solanales</taxon>
        <taxon>Solanaceae</taxon>
        <taxon>Solanoideae</taxon>
        <taxon>Datureae</taxon>
        <taxon>Datura</taxon>
    </lineage>
</organism>
<proteinExistence type="predicted"/>
<evidence type="ECO:0000313" key="2">
    <source>
        <dbReference type="Proteomes" id="UP000823775"/>
    </source>
</evidence>